<name>A0A1I4YF06_9PROT</name>
<dbReference type="EMBL" id="FOVJ01000001">
    <property type="protein sequence ID" value="SFN36586.1"/>
    <property type="molecule type" value="Genomic_DNA"/>
</dbReference>
<reference evidence="2" key="1">
    <citation type="submission" date="2016-10" db="EMBL/GenBank/DDBJ databases">
        <authorList>
            <person name="Varghese N."/>
        </authorList>
    </citation>
    <scope>NUCLEOTIDE SEQUENCE [LARGE SCALE GENOMIC DNA]</scope>
    <source>
        <strain evidence="2">Nsp8</strain>
    </source>
</reference>
<organism evidence="1 2">
    <name type="scientific">Nitrosospira briensis</name>
    <dbReference type="NCBI Taxonomy" id="35799"/>
    <lineage>
        <taxon>Bacteria</taxon>
        <taxon>Pseudomonadati</taxon>
        <taxon>Pseudomonadota</taxon>
        <taxon>Betaproteobacteria</taxon>
        <taxon>Nitrosomonadales</taxon>
        <taxon>Nitrosomonadaceae</taxon>
        <taxon>Nitrosospira</taxon>
    </lineage>
</organism>
<gene>
    <name evidence="1" type="ORF">SAMN05216386_0666</name>
</gene>
<accession>A0A1I4YF06</accession>
<dbReference type="OrthoDB" id="6961139at2"/>
<evidence type="ECO:0000313" key="1">
    <source>
        <dbReference type="EMBL" id="SFN36586.1"/>
    </source>
</evidence>
<keyword evidence="2" id="KW-1185">Reference proteome</keyword>
<dbReference type="RefSeq" id="WP_074794559.1">
    <property type="nucleotide sequence ID" value="NZ_FOVJ01000001.1"/>
</dbReference>
<dbReference type="AlphaFoldDB" id="A0A1I4YF06"/>
<dbReference type="Proteomes" id="UP000183107">
    <property type="component" value="Unassembled WGS sequence"/>
</dbReference>
<proteinExistence type="predicted"/>
<sequence>MEKILEVKEVELAVLESFPPKLRITAYGTVPTGGWTHPRLEPFIFIQPPPDGIYDFDFVADPPEGPATQVITPIGVVHLWDPLPEGVRGVRIHAGQNSETALLDHPEHPDRTPTRYTFVDQEGVKRVVFFPRALGPLGTSERPGEASLEYTGLEGNVIFRGEEIRQQKTVLGKLISVALKSNMADEGFLDFALVLPPVRMENEVQVEFKTVGILSQGPSGFGGLPPGAQRTYEVLELEGIAEYIPIL</sequence>
<evidence type="ECO:0000313" key="2">
    <source>
        <dbReference type="Proteomes" id="UP000183107"/>
    </source>
</evidence>
<protein>
    <submittedName>
        <fullName evidence="1">Uncharacterized protein</fullName>
    </submittedName>
</protein>